<dbReference type="SUPFAM" id="SSF52540">
    <property type="entry name" value="P-loop containing nucleoside triphosphate hydrolases"/>
    <property type="match status" value="1"/>
</dbReference>
<evidence type="ECO:0000259" key="3">
    <source>
        <dbReference type="PROSITE" id="PS50837"/>
    </source>
</evidence>
<feature type="region of interest" description="Disordered" evidence="2">
    <location>
        <begin position="1080"/>
        <end position="1207"/>
    </location>
</feature>
<feature type="compositionally biased region" description="Low complexity" evidence="2">
    <location>
        <begin position="1364"/>
        <end position="1382"/>
    </location>
</feature>
<reference evidence="4" key="2">
    <citation type="submission" date="2023-05" db="EMBL/GenBank/DDBJ databases">
        <authorList>
            <consortium name="Lawrence Berkeley National Laboratory"/>
            <person name="Steindorff A."/>
            <person name="Hensen N."/>
            <person name="Bonometti L."/>
            <person name="Westerberg I."/>
            <person name="Brannstrom I.O."/>
            <person name="Guillou S."/>
            <person name="Cros-Aarteil S."/>
            <person name="Calhoun S."/>
            <person name="Haridas S."/>
            <person name="Kuo A."/>
            <person name="Mondo S."/>
            <person name="Pangilinan J."/>
            <person name="Riley R."/>
            <person name="Labutti K."/>
            <person name="Andreopoulos B."/>
            <person name="Lipzen A."/>
            <person name="Chen C."/>
            <person name="Yanf M."/>
            <person name="Daum C."/>
            <person name="Ng V."/>
            <person name="Clum A."/>
            <person name="Ohm R."/>
            <person name="Martin F."/>
            <person name="Silar P."/>
            <person name="Natvig D."/>
            <person name="Lalanne C."/>
            <person name="Gautier V."/>
            <person name="Ament-Velasquez S.L."/>
            <person name="Kruys A."/>
            <person name="Hutchinson M.I."/>
            <person name="Powell A.J."/>
            <person name="Barry K."/>
            <person name="Miller A.N."/>
            <person name="Grigoriev I.V."/>
            <person name="Debuchy R."/>
            <person name="Gladieux P."/>
            <person name="Thoren M.H."/>
            <person name="Johannesson H."/>
        </authorList>
    </citation>
    <scope>NUCLEOTIDE SEQUENCE</scope>
    <source>
        <strain evidence="4">CBS 508.74</strain>
    </source>
</reference>
<evidence type="ECO:0000313" key="4">
    <source>
        <dbReference type="EMBL" id="KAK4113156.1"/>
    </source>
</evidence>
<sequence length="1609" mass="178305">MPLSSRTSPAALRTIRDAFEGLRQIVSAGDRADWDSTTLDNVRHAIHLVENQLAARQSLRNMRRLMPLFEGLGYYSKSIEVLCNGTPYLPWLWAPIKVILKVASDYVEAFETIVKAYSRIAEPLRRFKTLDQAYSTNPDVQQTLAVFYADILRFHKEAYQVVCRNGFQVLFLSWWGRFQRRFDGIIEDLKEHESVVDKTANAVNIYEAKRMRDTVSAWRQEFLAKMSAEETEHTSAQYLAIIGLLKTDGSDQARIFESISDEAQKYPGTCAWVTQQAKMSSWMRCRPESSFLILHGHPGTGKSVLATQVATFLRSGEQSLVFTHFCTYSDMASMEYDQVLRSILTQLIRSNTDLVAHAYQELVLKKKTPSPAVLDQLLRTLIPAASPLPSKVRYIHIVVDGLDQCSEDTQGKVITLLERIVTTASTSGSTVCKVLVSARLTPVIRRKLRNKTTLSLADEKVNLENAIRQYTNQRLQSLSPRLSQAKITDDDIREMGDLTVTKADGMFLWARLVLDYLGTNLSYLFTREEVLKAAHSLPRELSEFYGRILTQLTSQLDERSVARMQLILRWIAFAKRPLRRSEFRSALAFSLGVPDISEIVPSYVFDGLASLVEERRDSSFAFIHVSVKDFLQSPESTLVLDEKVALYEQGLATASCLLSGFRWIAPRSASVEPLKISRIIRGLHAFHIYSTQFWVEYLLSIASTNDGIDTGSPFFLQSHQLAEELLSQQQDSSTSLRKSIASLASDSRLVHLEPYPNLYTVVATILMEKRQNYLEGIKEDGTTCTVKCDAAHHLRSLMLHYQQTIRDILNQRVLPGVTMQDLDGFKQDFRSTAFTCRLWSCPSFATGFETEELRFKHEVCHRRILCDVPGCQYPPFSSVDSLKAHKSKCHLPASTSGPGRRGIRKSRDRLPTPSQSSTAARFMGRPGSLPYPTDRHDLTLFHSDSDEERDDSTMIVTIPRPSSPQSSTAAPVPFRTTMDSDQLANAVGGKAVDAQKRSAGIAGVPQPPNAPGAQVQLQQNQPGLPPGYTYPIFQVTPQDMEAFRKHPKVATMSDESLYEFIKRAKRDNFYKRSWEAYNAQNQGNANPPAGGQKTTPQIPQIPVTQPGSVTPIQQQNLRQNAQQQAAQMKPPGVPAADAVTTAASATPNNVRPPPNPSPAPAPKSLRRPSPDDSNEASSQPSSAMQRASSQLEVRPPTAAQKLSPEQIAKLPPDQKAAAMRKQVQQGQHEYAYEISRLKEIQRQALQGHQQQPGVEIAMSGSELQETRHRIAKARGNMDMLRGQGILQWYRLTKDDARATMFFKVRFKIVSQFLDGEKMTQMRPSLTISKDELDQFISMTDGMLRELPIALKANQGAAGSAQPGNQRPSQPAPAAAPLSAANLEEQTQALKQAQNRTIPKTAQPPAAPTTAQPPFQFGAHKSPARNPEYFSEQRITPANLVLPPRKKAKTAAAQKSPPVTQTQAAGPSSPQTKAPSPTVGRKAEPVKAPPKLVCPEPGCEMNSMGFQSEEALNAHREEEHVKPYENPYGFLQEQITSALGLDAQGQPKPAQQLNSQEPAALAAPPMSASVSKQGQTPRSKPESAATPMSRGASMRRQGSAAGAKAGEVVG</sequence>
<gene>
    <name evidence="4" type="ORF">N656DRAFT_778690</name>
</gene>
<dbReference type="Proteomes" id="UP001302812">
    <property type="component" value="Unassembled WGS sequence"/>
</dbReference>
<dbReference type="PANTHER" id="PTHR10039:SF14">
    <property type="entry name" value="NACHT DOMAIN-CONTAINING PROTEIN"/>
    <property type="match status" value="1"/>
</dbReference>
<dbReference type="Pfam" id="PF24809">
    <property type="entry name" value="DUF7708"/>
    <property type="match status" value="1"/>
</dbReference>
<dbReference type="PROSITE" id="PS50837">
    <property type="entry name" value="NACHT"/>
    <property type="match status" value="1"/>
</dbReference>
<feature type="region of interest" description="Disordered" evidence="2">
    <location>
        <begin position="889"/>
        <end position="935"/>
    </location>
</feature>
<dbReference type="EMBL" id="MU853340">
    <property type="protein sequence ID" value="KAK4113156.1"/>
    <property type="molecule type" value="Genomic_DNA"/>
</dbReference>
<reference evidence="4" key="1">
    <citation type="journal article" date="2023" name="Mol. Phylogenet. Evol.">
        <title>Genome-scale phylogeny and comparative genomics of the fungal order Sordariales.</title>
        <authorList>
            <person name="Hensen N."/>
            <person name="Bonometti L."/>
            <person name="Westerberg I."/>
            <person name="Brannstrom I.O."/>
            <person name="Guillou S."/>
            <person name="Cros-Aarteil S."/>
            <person name="Calhoun S."/>
            <person name="Haridas S."/>
            <person name="Kuo A."/>
            <person name="Mondo S."/>
            <person name="Pangilinan J."/>
            <person name="Riley R."/>
            <person name="LaButti K."/>
            <person name="Andreopoulos B."/>
            <person name="Lipzen A."/>
            <person name="Chen C."/>
            <person name="Yan M."/>
            <person name="Daum C."/>
            <person name="Ng V."/>
            <person name="Clum A."/>
            <person name="Steindorff A."/>
            <person name="Ohm R.A."/>
            <person name="Martin F."/>
            <person name="Silar P."/>
            <person name="Natvig D.O."/>
            <person name="Lalanne C."/>
            <person name="Gautier V."/>
            <person name="Ament-Velasquez S.L."/>
            <person name="Kruys A."/>
            <person name="Hutchinson M.I."/>
            <person name="Powell A.J."/>
            <person name="Barry K."/>
            <person name="Miller A.N."/>
            <person name="Grigoriev I.V."/>
            <person name="Debuchy R."/>
            <person name="Gladieux P."/>
            <person name="Hiltunen Thoren M."/>
            <person name="Johannesson H."/>
        </authorList>
    </citation>
    <scope>NUCLEOTIDE SEQUENCE</scope>
    <source>
        <strain evidence="4">CBS 508.74</strain>
    </source>
</reference>
<feature type="region of interest" description="Disordered" evidence="2">
    <location>
        <begin position="1541"/>
        <end position="1609"/>
    </location>
</feature>
<dbReference type="SMART" id="SM00355">
    <property type="entry name" value="ZnF_C2H2"/>
    <property type="match status" value="3"/>
</dbReference>
<keyword evidence="5" id="KW-1185">Reference proteome</keyword>
<comment type="caution">
    <text evidence="4">The sequence shown here is derived from an EMBL/GenBank/DDBJ whole genome shotgun (WGS) entry which is preliminary data.</text>
</comment>
<feature type="compositionally biased region" description="Low complexity" evidence="2">
    <location>
        <begin position="1134"/>
        <end position="1149"/>
    </location>
</feature>
<feature type="compositionally biased region" description="Polar residues" evidence="2">
    <location>
        <begin position="1456"/>
        <end position="1474"/>
    </location>
</feature>
<feature type="domain" description="NACHT" evidence="3">
    <location>
        <begin position="290"/>
        <end position="439"/>
    </location>
</feature>
<dbReference type="InterPro" id="IPR056884">
    <property type="entry name" value="NPHP3-like_N"/>
</dbReference>
<feature type="compositionally biased region" description="Polar residues" evidence="2">
    <location>
        <begin position="1175"/>
        <end position="1191"/>
    </location>
</feature>
<dbReference type="GeneID" id="89939178"/>
<feature type="region of interest" description="Disordered" evidence="2">
    <location>
        <begin position="1354"/>
        <end position="1489"/>
    </location>
</feature>
<accession>A0AAN6TEV1</accession>
<dbReference type="RefSeq" id="XP_064670726.1">
    <property type="nucleotide sequence ID" value="XM_064815053.1"/>
</dbReference>
<feature type="compositionally biased region" description="Low complexity" evidence="2">
    <location>
        <begin position="1400"/>
        <end position="1416"/>
    </location>
</feature>
<feature type="compositionally biased region" description="Low complexity" evidence="2">
    <location>
        <begin position="1557"/>
        <end position="1570"/>
    </location>
</feature>
<evidence type="ECO:0000313" key="5">
    <source>
        <dbReference type="Proteomes" id="UP001302812"/>
    </source>
</evidence>
<dbReference type="Pfam" id="PF24883">
    <property type="entry name" value="NPHP3_N"/>
    <property type="match status" value="1"/>
</dbReference>
<dbReference type="InterPro" id="IPR013087">
    <property type="entry name" value="Znf_C2H2_type"/>
</dbReference>
<feature type="compositionally biased region" description="Low complexity" evidence="2">
    <location>
        <begin position="1080"/>
        <end position="1106"/>
    </location>
</feature>
<evidence type="ECO:0000256" key="1">
    <source>
        <dbReference type="ARBA" id="ARBA00022737"/>
    </source>
</evidence>
<protein>
    <recommendedName>
        <fullName evidence="3">NACHT domain-containing protein</fullName>
    </recommendedName>
</protein>
<dbReference type="InterPro" id="IPR056125">
    <property type="entry name" value="DUF7708"/>
</dbReference>
<keyword evidence="1" id="KW-0677">Repeat</keyword>
<evidence type="ECO:0000256" key="2">
    <source>
        <dbReference type="SAM" id="MobiDB-lite"/>
    </source>
</evidence>
<dbReference type="InterPro" id="IPR027417">
    <property type="entry name" value="P-loop_NTPase"/>
</dbReference>
<dbReference type="Gene3D" id="3.40.50.300">
    <property type="entry name" value="P-loop containing nucleotide triphosphate hydrolases"/>
    <property type="match status" value="1"/>
</dbReference>
<feature type="compositionally biased region" description="Pro residues" evidence="2">
    <location>
        <begin position="1150"/>
        <end position="1161"/>
    </location>
</feature>
<feature type="compositionally biased region" description="Low complexity" evidence="2">
    <location>
        <begin position="1113"/>
        <end position="1127"/>
    </location>
</feature>
<feature type="non-terminal residue" evidence="4">
    <location>
        <position position="1609"/>
    </location>
</feature>
<name>A0AAN6TEV1_9PEZI</name>
<organism evidence="4 5">
    <name type="scientific">Canariomyces notabilis</name>
    <dbReference type="NCBI Taxonomy" id="2074819"/>
    <lineage>
        <taxon>Eukaryota</taxon>
        <taxon>Fungi</taxon>
        <taxon>Dikarya</taxon>
        <taxon>Ascomycota</taxon>
        <taxon>Pezizomycotina</taxon>
        <taxon>Sordariomycetes</taxon>
        <taxon>Sordariomycetidae</taxon>
        <taxon>Sordariales</taxon>
        <taxon>Chaetomiaceae</taxon>
        <taxon>Canariomyces</taxon>
    </lineage>
</organism>
<feature type="compositionally biased region" description="Polar residues" evidence="2">
    <location>
        <begin position="1383"/>
        <end position="1399"/>
    </location>
</feature>
<proteinExistence type="predicted"/>
<dbReference type="PANTHER" id="PTHR10039">
    <property type="entry name" value="AMELOGENIN"/>
    <property type="match status" value="1"/>
</dbReference>
<dbReference type="InterPro" id="IPR007111">
    <property type="entry name" value="NACHT_NTPase"/>
</dbReference>